<reference evidence="1 2" key="1">
    <citation type="submission" date="2024-08" db="EMBL/GenBank/DDBJ databases">
        <title>Tateyamaria sp. nov., isolated from marine algae.</title>
        <authorList>
            <person name="Choi B.J."/>
            <person name="Kim J.M."/>
            <person name="Lee J.K."/>
            <person name="Choi D.G."/>
            <person name="Bayburt H."/>
            <person name="Baek J.H."/>
            <person name="Han D.M."/>
            <person name="Jeon C.O."/>
        </authorList>
    </citation>
    <scope>NUCLEOTIDE SEQUENCE [LARGE SCALE GENOMIC DNA]</scope>
    <source>
        <strain evidence="1 2">KMU-156</strain>
    </source>
</reference>
<dbReference type="Proteomes" id="UP001627408">
    <property type="component" value="Unassembled WGS sequence"/>
</dbReference>
<sequence>MRKGWHILEEAGGVTLCRHMPPRFDVAAHTHLPAARPARLAHQIRQDLWRALRDVRGFSPVVRLERDGAGWTVTAGGRAMGQVSAEVEARIEAVLNDVAKRDRWISNAGIMS</sequence>
<proteinExistence type="predicted"/>
<accession>A0ABW8UY83</accession>
<dbReference type="EMBL" id="JBHDIY010000002">
    <property type="protein sequence ID" value="MFL4472011.1"/>
    <property type="molecule type" value="Genomic_DNA"/>
</dbReference>
<evidence type="ECO:0000313" key="2">
    <source>
        <dbReference type="Proteomes" id="UP001627408"/>
    </source>
</evidence>
<name>A0ABW8UY83_9RHOB</name>
<dbReference type="RefSeq" id="WP_407593884.1">
    <property type="nucleotide sequence ID" value="NZ_JBHDIY010000002.1"/>
</dbReference>
<keyword evidence="2" id="KW-1185">Reference proteome</keyword>
<comment type="caution">
    <text evidence="1">The sequence shown here is derived from an EMBL/GenBank/DDBJ whole genome shotgun (WGS) entry which is preliminary data.</text>
</comment>
<organism evidence="1 2">
    <name type="scientific">Tateyamaria armeniaca</name>
    <dbReference type="NCBI Taxonomy" id="2518930"/>
    <lineage>
        <taxon>Bacteria</taxon>
        <taxon>Pseudomonadati</taxon>
        <taxon>Pseudomonadota</taxon>
        <taxon>Alphaproteobacteria</taxon>
        <taxon>Rhodobacterales</taxon>
        <taxon>Roseobacteraceae</taxon>
        <taxon>Tateyamaria</taxon>
    </lineage>
</organism>
<gene>
    <name evidence="1" type="ORF">ACERZ8_19795</name>
</gene>
<evidence type="ECO:0000313" key="1">
    <source>
        <dbReference type="EMBL" id="MFL4472011.1"/>
    </source>
</evidence>
<evidence type="ECO:0008006" key="3">
    <source>
        <dbReference type="Google" id="ProtNLM"/>
    </source>
</evidence>
<protein>
    <recommendedName>
        <fullName evidence="3">BON domain-containing protein</fullName>
    </recommendedName>
</protein>